<accession>A0AAW1NT40</accession>
<evidence type="ECO:0000313" key="1">
    <source>
        <dbReference type="EMBL" id="KAK9793713.1"/>
    </source>
</evidence>
<proteinExistence type="predicted"/>
<reference evidence="1 2" key="1">
    <citation type="journal article" date="2024" name="Nat. Commun.">
        <title>Phylogenomics reveals the evolutionary origins of lichenization in chlorophyte algae.</title>
        <authorList>
            <person name="Puginier C."/>
            <person name="Libourel C."/>
            <person name="Otte J."/>
            <person name="Skaloud P."/>
            <person name="Haon M."/>
            <person name="Grisel S."/>
            <person name="Petersen M."/>
            <person name="Berrin J.G."/>
            <person name="Delaux P.M."/>
            <person name="Dal Grande F."/>
            <person name="Keller J."/>
        </authorList>
    </citation>
    <scope>NUCLEOTIDE SEQUENCE [LARGE SCALE GENOMIC DNA]</scope>
    <source>
        <strain evidence="1 2">SAG 2036</strain>
    </source>
</reference>
<comment type="caution">
    <text evidence="1">The sequence shown here is derived from an EMBL/GenBank/DDBJ whole genome shotgun (WGS) entry which is preliminary data.</text>
</comment>
<dbReference type="PANTHER" id="PTHR36804:SF1">
    <property type="entry name" value="OS04G0585600 PROTEIN"/>
    <property type="match status" value="1"/>
</dbReference>
<keyword evidence="2" id="KW-1185">Reference proteome</keyword>
<sequence>MEEPLPKKARRLFDPFTLVCGDGKSEIHLEIVDIVRSCQRVEQYIDDFPGSTPDRITVPAEHSAEAVGCFVRLIEDVQTAGKIRAGTLTSELYVEVFLIADFLQAKPELISKLRGFKGASEAMLQQRATVMSRAPEMWGATLASRMYTRAQPVDRLEILKWFMRGSKVFCHNIAARISTTVSVTHLQTVTEHLFLAGKEAMAKIRPHQLTACPYAGCLAWQRLLVHLGIEDQGAVFPNLHKAKFATVFVDLKAKPGTVVEFLLQHASVAVRALFNPGDAFDGIRFFAQIGLLGAYLASILKSAAPLLKKDLQPRGQAQDAEDEESRGVQWGVMSVISFLPLFDWLAWVFAAQEDPERGQEYYTFAFLYALPILTNGLQQDAFTIAAVLACAAHVQVERIVQTEPELITKGGFAKYFPSQQQPTVCPNASRA</sequence>
<dbReference type="Proteomes" id="UP001465755">
    <property type="component" value="Unassembled WGS sequence"/>
</dbReference>
<dbReference type="PANTHER" id="PTHR36804">
    <property type="entry name" value="OSJNBA0013K16.11 PROTEIN"/>
    <property type="match status" value="1"/>
</dbReference>
<protein>
    <submittedName>
        <fullName evidence="1">Uncharacterized protein</fullName>
    </submittedName>
</protein>
<gene>
    <name evidence="1" type="ORF">WJX73_005632</name>
</gene>
<organism evidence="1 2">
    <name type="scientific">Symbiochloris irregularis</name>
    <dbReference type="NCBI Taxonomy" id="706552"/>
    <lineage>
        <taxon>Eukaryota</taxon>
        <taxon>Viridiplantae</taxon>
        <taxon>Chlorophyta</taxon>
        <taxon>core chlorophytes</taxon>
        <taxon>Trebouxiophyceae</taxon>
        <taxon>Trebouxiales</taxon>
        <taxon>Trebouxiaceae</taxon>
        <taxon>Symbiochloris</taxon>
    </lineage>
</organism>
<dbReference type="AlphaFoldDB" id="A0AAW1NT40"/>
<evidence type="ECO:0000313" key="2">
    <source>
        <dbReference type="Proteomes" id="UP001465755"/>
    </source>
</evidence>
<name>A0AAW1NT40_9CHLO</name>
<dbReference type="EMBL" id="JALJOQ010000148">
    <property type="protein sequence ID" value="KAK9793713.1"/>
    <property type="molecule type" value="Genomic_DNA"/>
</dbReference>